<evidence type="ECO:0000313" key="3">
    <source>
        <dbReference type="Proteomes" id="UP000013858"/>
    </source>
</evidence>
<dbReference type="EMBL" id="AJAR01000010">
    <property type="protein sequence ID" value="EOH99481.1"/>
    <property type="molecule type" value="Genomic_DNA"/>
</dbReference>
<evidence type="ECO:0000313" key="1">
    <source>
        <dbReference type="EMBL" id="EOH99481.1"/>
    </source>
</evidence>
<dbReference type="PATRIC" id="fig|1158608.3.peg.611"/>
<name>R2T3C2_9ENTE</name>
<dbReference type="eggNOG" id="ENOG5032X04">
    <property type="taxonomic scope" value="Bacteria"/>
</dbReference>
<dbReference type="STRING" id="155618.RV06_GL002285"/>
<dbReference type="RefSeq" id="WP_010760843.1">
    <property type="nucleotide sequence ID" value="NZ_KB946315.1"/>
</dbReference>
<evidence type="ECO:0000313" key="4">
    <source>
        <dbReference type="Proteomes" id="UP000014197"/>
    </source>
</evidence>
<dbReference type="OrthoDB" id="9890733at2"/>
<dbReference type="AlphaFoldDB" id="R2T3C2"/>
<organism evidence="1 3">
    <name type="scientific">Enterococcus haemoperoxidus ATCC BAA-382</name>
    <dbReference type="NCBI Taxonomy" id="1158608"/>
    <lineage>
        <taxon>Bacteria</taxon>
        <taxon>Bacillati</taxon>
        <taxon>Bacillota</taxon>
        <taxon>Bacilli</taxon>
        <taxon>Lactobacillales</taxon>
        <taxon>Enterococcaceae</taxon>
        <taxon>Enterococcus</taxon>
    </lineage>
</organism>
<sequence length="125" mass="14818">MDVKEIQQTLDKSEYKDSYIVKLNGNYMFDEVELAYQISKEEAILIHFSGCYKVHFNHDFDQNKRGDVKDRISSRQYLYVLKWITMGEIIVNKNCFFTCQVVGTLLDFEVQFKEIKISKVKINDL</sequence>
<protein>
    <submittedName>
        <fullName evidence="1">Uncharacterized protein</fullName>
    </submittedName>
</protein>
<reference evidence="1 3" key="1">
    <citation type="submission" date="2013-02" db="EMBL/GenBank/DDBJ databases">
        <title>The Genome Sequence of Enterococcus haemoperoxidus BAA-382.</title>
        <authorList>
            <consortium name="The Broad Institute Genome Sequencing Platform"/>
            <consortium name="The Broad Institute Genome Sequencing Center for Infectious Disease"/>
            <person name="Earl A.M."/>
            <person name="Gilmore M.S."/>
            <person name="Lebreton F."/>
            <person name="Walker B."/>
            <person name="Young S.K."/>
            <person name="Zeng Q."/>
            <person name="Gargeya S."/>
            <person name="Fitzgerald M."/>
            <person name="Haas B."/>
            <person name="Abouelleil A."/>
            <person name="Alvarado L."/>
            <person name="Arachchi H.M."/>
            <person name="Berlin A.M."/>
            <person name="Chapman S.B."/>
            <person name="Dewar J."/>
            <person name="Goldberg J."/>
            <person name="Griggs A."/>
            <person name="Gujja S."/>
            <person name="Hansen M."/>
            <person name="Howarth C."/>
            <person name="Imamovic A."/>
            <person name="Larimer J."/>
            <person name="McCowan C."/>
            <person name="Murphy C."/>
            <person name="Neiman D."/>
            <person name="Pearson M."/>
            <person name="Priest M."/>
            <person name="Roberts A."/>
            <person name="Saif S."/>
            <person name="Shea T."/>
            <person name="Sisk P."/>
            <person name="Sykes S."/>
            <person name="Wortman J."/>
            <person name="Nusbaum C."/>
            <person name="Birren B."/>
        </authorList>
    </citation>
    <scope>NUCLEOTIDE SEQUENCE [LARGE SCALE GENOMIC DNA]</scope>
    <source>
        <strain evidence="1 3">ATCC BAA-382</strain>
    </source>
</reference>
<comment type="caution">
    <text evidence="1">The sequence shown here is derived from an EMBL/GenBank/DDBJ whole genome shotgun (WGS) entry which is preliminary data.</text>
</comment>
<proteinExistence type="predicted"/>
<dbReference type="EMBL" id="ASVY01000002">
    <property type="protein sequence ID" value="EOT62779.1"/>
    <property type="molecule type" value="Genomic_DNA"/>
</dbReference>
<evidence type="ECO:0000313" key="2">
    <source>
        <dbReference type="EMBL" id="EOT62779.1"/>
    </source>
</evidence>
<reference evidence="2 4" key="2">
    <citation type="submission" date="2013-03" db="EMBL/GenBank/DDBJ databases">
        <title>The Genome Sequence of Enterococcus haemoperoxidus BAA-382 (PacBio/Illumina hybrid assembly).</title>
        <authorList>
            <consortium name="The Broad Institute Genomics Platform"/>
            <consortium name="The Broad Institute Genome Sequencing Center for Infectious Disease"/>
            <person name="Earl A."/>
            <person name="Russ C."/>
            <person name="Gilmore M."/>
            <person name="Surin D."/>
            <person name="Walker B."/>
            <person name="Young S."/>
            <person name="Zeng Q."/>
            <person name="Gargeya S."/>
            <person name="Fitzgerald M."/>
            <person name="Haas B."/>
            <person name="Abouelleil A."/>
            <person name="Allen A.W."/>
            <person name="Alvarado L."/>
            <person name="Arachchi H.M."/>
            <person name="Berlin A.M."/>
            <person name="Chapman S.B."/>
            <person name="Gainer-Dewar J."/>
            <person name="Goldberg J."/>
            <person name="Griggs A."/>
            <person name="Gujja S."/>
            <person name="Hansen M."/>
            <person name="Howarth C."/>
            <person name="Imamovic A."/>
            <person name="Ireland A."/>
            <person name="Larimer J."/>
            <person name="McCowan C."/>
            <person name="Murphy C."/>
            <person name="Pearson M."/>
            <person name="Poon T.W."/>
            <person name="Priest M."/>
            <person name="Roberts A."/>
            <person name="Saif S."/>
            <person name="Shea T."/>
            <person name="Sisk P."/>
            <person name="Sykes S."/>
            <person name="Wortman J."/>
            <person name="Nusbaum C."/>
            <person name="Birren B."/>
        </authorList>
    </citation>
    <scope>NUCLEOTIDE SEQUENCE [LARGE SCALE GENOMIC DNA]</scope>
    <source>
        <strain evidence="2 4">ATCC BAA-382</strain>
    </source>
</reference>
<accession>R2T3C2</accession>
<gene>
    <name evidence="2" type="ORF">I583_01780</name>
    <name evidence="1" type="ORF">UAW_00633</name>
</gene>
<keyword evidence="4" id="KW-1185">Reference proteome</keyword>
<dbReference type="Proteomes" id="UP000014197">
    <property type="component" value="Unassembled WGS sequence"/>
</dbReference>
<dbReference type="Proteomes" id="UP000013858">
    <property type="component" value="Unassembled WGS sequence"/>
</dbReference>